<feature type="transmembrane region" description="Helical" evidence="6">
    <location>
        <begin position="12"/>
        <end position="33"/>
    </location>
</feature>
<dbReference type="Proteomes" id="UP000253940">
    <property type="component" value="Chromosome"/>
</dbReference>
<comment type="subcellular location">
    <subcellularLocation>
        <location evidence="1">Cell membrane</location>
        <topology evidence="1">Multi-pass membrane protein</topology>
    </subcellularLocation>
</comment>
<evidence type="ECO:0000256" key="1">
    <source>
        <dbReference type="ARBA" id="ARBA00004651"/>
    </source>
</evidence>
<keyword evidence="9" id="KW-1185">Reference proteome</keyword>
<keyword evidence="4 6" id="KW-1133">Transmembrane helix</keyword>
<dbReference type="GO" id="GO:0005886">
    <property type="term" value="C:plasma membrane"/>
    <property type="evidence" value="ECO:0007669"/>
    <property type="project" value="UniProtKB-SubCell"/>
</dbReference>
<dbReference type="InterPro" id="IPR051258">
    <property type="entry name" value="Diverse_Substrate_Transporter"/>
</dbReference>
<feature type="transmembrane region" description="Helical" evidence="6">
    <location>
        <begin position="45"/>
        <end position="65"/>
    </location>
</feature>
<dbReference type="AlphaFoldDB" id="A0A345PBC9"/>
<reference evidence="8 9" key="1">
    <citation type="submission" date="2018-07" db="EMBL/GenBank/DDBJ databases">
        <title>Genome sequencing of Moraxellaceae gen. HYN0046.</title>
        <authorList>
            <person name="Kim M."/>
            <person name="Yi H."/>
        </authorList>
    </citation>
    <scope>NUCLEOTIDE SEQUENCE [LARGE SCALE GENOMIC DNA]</scope>
    <source>
        <strain evidence="8 9">HYN0046</strain>
    </source>
</reference>
<evidence type="ECO:0000256" key="6">
    <source>
        <dbReference type="SAM" id="Phobius"/>
    </source>
</evidence>
<dbReference type="PANTHER" id="PTHR42920:SF11">
    <property type="entry name" value="INNER MEMBRANE PROTEIN YTFF"/>
    <property type="match status" value="1"/>
</dbReference>
<keyword evidence="5 6" id="KW-0472">Membrane</keyword>
<sequence>MSASATPSVPLKYIALPIITVAIWSINIIVTRMAADVIEPMAISFYRWFVAALILTPIMLLKVWRTRHIIRPHLGKLAVLGLLGMVLYQGMAYIAAQTTTATNMGIINAFLPLFTMIVGMVVLRERPTLFIIIGGALSLYGLGMLLGHGDPSSLIRQGVHLGDGLMVIGCLLFAIYSVLLRLWRLPIDLWSILYIQICVAVLVQLPVVLFMGGGSALNIHNISLVLYAGIFASLLAPFLWARAIHHLGPSRTSIFMNLIPVFTALIAAVFLNEQLHWYHLIGGLLTLLGVMLTQVNVTKIKQILHRSSLKVS</sequence>
<feature type="transmembrane region" description="Helical" evidence="6">
    <location>
        <begin position="253"/>
        <end position="271"/>
    </location>
</feature>
<keyword evidence="3 6" id="KW-0812">Transmembrane</keyword>
<feature type="transmembrane region" description="Helical" evidence="6">
    <location>
        <begin position="277"/>
        <end position="297"/>
    </location>
</feature>
<protein>
    <submittedName>
        <fullName evidence="8">DMT family transporter</fullName>
    </submittedName>
</protein>
<evidence type="ECO:0000313" key="9">
    <source>
        <dbReference type="Proteomes" id="UP000253940"/>
    </source>
</evidence>
<feature type="domain" description="EamA" evidence="7">
    <location>
        <begin position="161"/>
        <end position="293"/>
    </location>
</feature>
<feature type="transmembrane region" description="Helical" evidence="6">
    <location>
        <begin position="129"/>
        <end position="147"/>
    </location>
</feature>
<gene>
    <name evidence="8" type="ORF">HYN46_06345</name>
</gene>
<proteinExistence type="predicted"/>
<accession>A0A345PBC9</accession>
<dbReference type="KEGG" id="mbah:HYN46_06345"/>
<feature type="transmembrane region" description="Helical" evidence="6">
    <location>
        <begin position="192"/>
        <end position="212"/>
    </location>
</feature>
<dbReference type="InterPro" id="IPR000620">
    <property type="entry name" value="EamA_dom"/>
</dbReference>
<dbReference type="EMBL" id="CP031222">
    <property type="protein sequence ID" value="AXI04588.1"/>
    <property type="molecule type" value="Genomic_DNA"/>
</dbReference>
<evidence type="ECO:0000256" key="5">
    <source>
        <dbReference type="ARBA" id="ARBA00023136"/>
    </source>
</evidence>
<organism evidence="8 9">
    <name type="scientific">Aquirhabdus parva</name>
    <dbReference type="NCBI Taxonomy" id="2283318"/>
    <lineage>
        <taxon>Bacteria</taxon>
        <taxon>Pseudomonadati</taxon>
        <taxon>Pseudomonadota</taxon>
        <taxon>Gammaproteobacteria</taxon>
        <taxon>Moraxellales</taxon>
        <taxon>Moraxellaceae</taxon>
        <taxon>Aquirhabdus</taxon>
    </lineage>
</organism>
<dbReference type="PANTHER" id="PTHR42920">
    <property type="entry name" value="OS03G0707200 PROTEIN-RELATED"/>
    <property type="match status" value="1"/>
</dbReference>
<feature type="transmembrane region" description="Helical" evidence="6">
    <location>
        <begin position="224"/>
        <end position="241"/>
    </location>
</feature>
<dbReference type="Pfam" id="PF00892">
    <property type="entry name" value="EamA"/>
    <property type="match status" value="2"/>
</dbReference>
<dbReference type="RefSeq" id="WP_114900652.1">
    <property type="nucleotide sequence ID" value="NZ_CP031222.1"/>
</dbReference>
<dbReference type="Gene3D" id="1.10.3730.20">
    <property type="match status" value="1"/>
</dbReference>
<feature type="domain" description="EamA" evidence="7">
    <location>
        <begin position="14"/>
        <end position="145"/>
    </location>
</feature>
<name>A0A345PBC9_9GAMM</name>
<feature type="transmembrane region" description="Helical" evidence="6">
    <location>
        <begin position="159"/>
        <end position="180"/>
    </location>
</feature>
<keyword evidence="2" id="KW-1003">Cell membrane</keyword>
<evidence type="ECO:0000256" key="4">
    <source>
        <dbReference type="ARBA" id="ARBA00022989"/>
    </source>
</evidence>
<dbReference type="SUPFAM" id="SSF103481">
    <property type="entry name" value="Multidrug resistance efflux transporter EmrE"/>
    <property type="match status" value="2"/>
</dbReference>
<dbReference type="InterPro" id="IPR037185">
    <property type="entry name" value="EmrE-like"/>
</dbReference>
<evidence type="ECO:0000256" key="2">
    <source>
        <dbReference type="ARBA" id="ARBA00022475"/>
    </source>
</evidence>
<feature type="transmembrane region" description="Helical" evidence="6">
    <location>
        <begin position="77"/>
        <end position="96"/>
    </location>
</feature>
<evidence type="ECO:0000256" key="3">
    <source>
        <dbReference type="ARBA" id="ARBA00022692"/>
    </source>
</evidence>
<evidence type="ECO:0000259" key="7">
    <source>
        <dbReference type="Pfam" id="PF00892"/>
    </source>
</evidence>
<evidence type="ECO:0000313" key="8">
    <source>
        <dbReference type="EMBL" id="AXI04588.1"/>
    </source>
</evidence>
<dbReference type="OrthoDB" id="4167046at2"/>
<feature type="transmembrane region" description="Helical" evidence="6">
    <location>
        <begin position="102"/>
        <end position="122"/>
    </location>
</feature>